<feature type="transmembrane region" description="Helical" evidence="1">
    <location>
        <begin position="7"/>
        <end position="25"/>
    </location>
</feature>
<name>A0A6C0EHM9_9ZZZZ</name>
<keyword evidence="1" id="KW-0472">Membrane</keyword>
<protein>
    <submittedName>
        <fullName evidence="2">Uncharacterized protein</fullName>
    </submittedName>
</protein>
<dbReference type="AlphaFoldDB" id="A0A6C0EHM9"/>
<accession>A0A6C0EHM9</accession>
<keyword evidence="1" id="KW-1133">Transmembrane helix</keyword>
<proteinExistence type="predicted"/>
<dbReference type="EMBL" id="MN738854">
    <property type="protein sequence ID" value="QHT28292.1"/>
    <property type="molecule type" value="Genomic_DNA"/>
</dbReference>
<evidence type="ECO:0000256" key="1">
    <source>
        <dbReference type="SAM" id="Phobius"/>
    </source>
</evidence>
<sequence>MLQTLQIILYSFIIIFIGHNLYLFYVDNFIEKTHHNIIPTMVQGNPKKIQIYNDLKNIDSKMDQFNNQDSQNMKNELQNFLKSQISPSNIDELSNNNVVEDVTQHVGSTNIDDIPITA</sequence>
<organism evidence="2">
    <name type="scientific">viral metagenome</name>
    <dbReference type="NCBI Taxonomy" id="1070528"/>
    <lineage>
        <taxon>unclassified sequences</taxon>
        <taxon>metagenomes</taxon>
        <taxon>organismal metagenomes</taxon>
    </lineage>
</organism>
<keyword evidence="1" id="KW-0812">Transmembrane</keyword>
<reference evidence="2" key="1">
    <citation type="journal article" date="2020" name="Nature">
        <title>Giant virus diversity and host interactions through global metagenomics.</title>
        <authorList>
            <person name="Schulz F."/>
            <person name="Roux S."/>
            <person name="Paez-Espino D."/>
            <person name="Jungbluth S."/>
            <person name="Walsh D.A."/>
            <person name="Denef V.J."/>
            <person name="McMahon K.D."/>
            <person name="Konstantinidis K.T."/>
            <person name="Eloe-Fadrosh E.A."/>
            <person name="Kyrpides N.C."/>
            <person name="Woyke T."/>
        </authorList>
    </citation>
    <scope>NUCLEOTIDE SEQUENCE</scope>
    <source>
        <strain evidence="2">GVMAG-M-3300001348-25</strain>
    </source>
</reference>
<evidence type="ECO:0000313" key="2">
    <source>
        <dbReference type="EMBL" id="QHT28292.1"/>
    </source>
</evidence>